<evidence type="ECO:0000313" key="2">
    <source>
        <dbReference type="Proteomes" id="UP000481861"/>
    </source>
</evidence>
<gene>
    <name evidence="1" type="ORF">BDV95DRAFT_37544</name>
</gene>
<dbReference type="EMBL" id="JAADJZ010000010">
    <property type="protein sequence ID" value="KAF2872152.1"/>
    <property type="molecule type" value="Genomic_DNA"/>
</dbReference>
<dbReference type="AlphaFoldDB" id="A0A7C8IA99"/>
<keyword evidence="2" id="KW-1185">Reference proteome</keyword>
<name>A0A7C8IA99_9PLEO</name>
<organism evidence="1 2">
    <name type="scientific">Massariosphaeria phaeospora</name>
    <dbReference type="NCBI Taxonomy" id="100035"/>
    <lineage>
        <taxon>Eukaryota</taxon>
        <taxon>Fungi</taxon>
        <taxon>Dikarya</taxon>
        <taxon>Ascomycota</taxon>
        <taxon>Pezizomycotina</taxon>
        <taxon>Dothideomycetes</taxon>
        <taxon>Pleosporomycetidae</taxon>
        <taxon>Pleosporales</taxon>
        <taxon>Pleosporales incertae sedis</taxon>
        <taxon>Massariosphaeria</taxon>
    </lineage>
</organism>
<protein>
    <submittedName>
        <fullName evidence="1">Uncharacterized protein</fullName>
    </submittedName>
</protein>
<proteinExistence type="predicted"/>
<sequence>MLSSASGRSLGDSPTRLESARWSAAFPWHQLCSHAGLQQEQGRQAVVVDDGSPVPRSLSLQPAQDSIMVTMVGSKKRWSKSRHQISTLVACRTGHMYVCYAMSQGWISATA</sequence>
<comment type="caution">
    <text evidence="1">The sequence shown here is derived from an EMBL/GenBank/DDBJ whole genome shotgun (WGS) entry which is preliminary data.</text>
</comment>
<dbReference type="Proteomes" id="UP000481861">
    <property type="component" value="Unassembled WGS sequence"/>
</dbReference>
<reference evidence="1 2" key="1">
    <citation type="submission" date="2020-01" db="EMBL/GenBank/DDBJ databases">
        <authorList>
            <consortium name="DOE Joint Genome Institute"/>
            <person name="Haridas S."/>
            <person name="Albert R."/>
            <person name="Binder M."/>
            <person name="Bloem J."/>
            <person name="Labutti K."/>
            <person name="Salamov A."/>
            <person name="Andreopoulos B."/>
            <person name="Baker S.E."/>
            <person name="Barry K."/>
            <person name="Bills G."/>
            <person name="Bluhm B.H."/>
            <person name="Cannon C."/>
            <person name="Castanera R."/>
            <person name="Culley D.E."/>
            <person name="Daum C."/>
            <person name="Ezra D."/>
            <person name="Gonzalez J.B."/>
            <person name="Henrissat B."/>
            <person name="Kuo A."/>
            <person name="Liang C."/>
            <person name="Lipzen A."/>
            <person name="Lutzoni F."/>
            <person name="Magnuson J."/>
            <person name="Mondo S."/>
            <person name="Nolan M."/>
            <person name="Ohm R."/>
            <person name="Pangilinan J."/>
            <person name="Park H.-J.H."/>
            <person name="Ramirez L."/>
            <person name="Alfaro M."/>
            <person name="Sun H."/>
            <person name="Tritt A."/>
            <person name="Yoshinaga Y."/>
            <person name="Zwiers L.-H.L."/>
            <person name="Turgeon B.G."/>
            <person name="Goodwin S.B."/>
            <person name="Spatafora J.W."/>
            <person name="Crous P.W."/>
            <person name="Grigoriev I.V."/>
        </authorList>
    </citation>
    <scope>NUCLEOTIDE SEQUENCE [LARGE SCALE GENOMIC DNA]</scope>
    <source>
        <strain evidence="1 2">CBS 611.86</strain>
    </source>
</reference>
<evidence type="ECO:0000313" key="1">
    <source>
        <dbReference type="EMBL" id="KAF2872152.1"/>
    </source>
</evidence>
<accession>A0A7C8IA99</accession>